<accession>A0ABN2I324</accession>
<keyword evidence="6" id="KW-1185">Reference proteome</keyword>
<evidence type="ECO:0000256" key="4">
    <source>
        <dbReference type="ARBA" id="ARBA00022801"/>
    </source>
</evidence>
<dbReference type="Gene3D" id="3.40.50.1450">
    <property type="entry name" value="HybD-like"/>
    <property type="match status" value="1"/>
</dbReference>
<dbReference type="GO" id="GO:0006508">
    <property type="term" value="P:proteolysis"/>
    <property type="evidence" value="ECO:0007669"/>
    <property type="project" value="UniProtKB-KW"/>
</dbReference>
<evidence type="ECO:0000256" key="3">
    <source>
        <dbReference type="ARBA" id="ARBA00022750"/>
    </source>
</evidence>
<dbReference type="Proteomes" id="UP001500618">
    <property type="component" value="Unassembled WGS sequence"/>
</dbReference>
<dbReference type="PRINTS" id="PR00446">
    <property type="entry name" value="HYDRGNUPTAKE"/>
</dbReference>
<comment type="similarity">
    <text evidence="1">Belongs to the peptidase A31 family.</text>
</comment>
<protein>
    <submittedName>
        <fullName evidence="5">Hydrogenase maturation protease</fullName>
    </submittedName>
</protein>
<dbReference type="SUPFAM" id="SSF53163">
    <property type="entry name" value="HybD-like"/>
    <property type="match status" value="1"/>
</dbReference>
<sequence>MTARVLVAGVGNIFLNDDGFGVEVVRRLAAETLPDWVDVADYGIRGMHLAYDVTSRGDGLETMILVDAMARGEKPGTVSVLEVDPERPADYVLPSSPIDAHGMQPDVVLDLITLLGGKAGRVLVVGCEPAELEPEIGLTPAVAAAVPGAVEAVKGLIREHDGSDRRLNAGSEV</sequence>
<dbReference type="InterPro" id="IPR023430">
    <property type="entry name" value="Pept_HybD-like_dom_sf"/>
</dbReference>
<keyword evidence="2 5" id="KW-0645">Protease</keyword>
<dbReference type="InterPro" id="IPR000671">
    <property type="entry name" value="Peptidase_A31"/>
</dbReference>
<dbReference type="EMBL" id="BAAANY010000020">
    <property type="protein sequence ID" value="GAA1697668.1"/>
    <property type="molecule type" value="Genomic_DNA"/>
</dbReference>
<name>A0ABN2I324_9ACTN</name>
<evidence type="ECO:0000313" key="5">
    <source>
        <dbReference type="EMBL" id="GAA1697668.1"/>
    </source>
</evidence>
<dbReference type="NCBIfam" id="TIGR00072">
    <property type="entry name" value="hydrog_prot"/>
    <property type="match status" value="1"/>
</dbReference>
<keyword evidence="3" id="KW-0064">Aspartyl protease</keyword>
<reference evidence="5 6" key="1">
    <citation type="journal article" date="2019" name="Int. J. Syst. Evol. Microbiol.">
        <title>The Global Catalogue of Microorganisms (GCM) 10K type strain sequencing project: providing services to taxonomists for standard genome sequencing and annotation.</title>
        <authorList>
            <consortium name="The Broad Institute Genomics Platform"/>
            <consortium name="The Broad Institute Genome Sequencing Center for Infectious Disease"/>
            <person name="Wu L."/>
            <person name="Ma J."/>
        </authorList>
    </citation>
    <scope>NUCLEOTIDE SEQUENCE [LARGE SCALE GENOMIC DNA]</scope>
    <source>
        <strain evidence="5 6">JCM 14718</strain>
    </source>
</reference>
<dbReference type="GO" id="GO:0008233">
    <property type="term" value="F:peptidase activity"/>
    <property type="evidence" value="ECO:0007669"/>
    <property type="project" value="UniProtKB-KW"/>
</dbReference>
<evidence type="ECO:0000313" key="6">
    <source>
        <dbReference type="Proteomes" id="UP001500618"/>
    </source>
</evidence>
<evidence type="ECO:0000256" key="1">
    <source>
        <dbReference type="ARBA" id="ARBA00006814"/>
    </source>
</evidence>
<comment type="caution">
    <text evidence="5">The sequence shown here is derived from an EMBL/GenBank/DDBJ whole genome shotgun (WGS) entry which is preliminary data.</text>
</comment>
<dbReference type="PANTHER" id="PTHR30302">
    <property type="entry name" value="HYDROGENASE 1 MATURATION PROTEASE"/>
    <property type="match status" value="1"/>
</dbReference>
<dbReference type="PANTHER" id="PTHR30302:SF1">
    <property type="entry name" value="HYDROGENASE 2 MATURATION PROTEASE"/>
    <property type="match status" value="1"/>
</dbReference>
<dbReference type="RefSeq" id="WP_344313205.1">
    <property type="nucleotide sequence ID" value="NZ_BAAANY010000020.1"/>
</dbReference>
<gene>
    <name evidence="5" type="ORF">GCM10009765_53860</name>
</gene>
<organism evidence="5 6">
    <name type="scientific">Fodinicola feengrottensis</name>
    <dbReference type="NCBI Taxonomy" id="435914"/>
    <lineage>
        <taxon>Bacteria</taxon>
        <taxon>Bacillati</taxon>
        <taxon>Actinomycetota</taxon>
        <taxon>Actinomycetes</taxon>
        <taxon>Mycobacteriales</taxon>
        <taxon>Fodinicola</taxon>
    </lineage>
</organism>
<dbReference type="Pfam" id="PF01750">
    <property type="entry name" value="HycI"/>
    <property type="match status" value="1"/>
</dbReference>
<keyword evidence="4" id="KW-0378">Hydrolase</keyword>
<proteinExistence type="inferred from homology"/>
<evidence type="ECO:0000256" key="2">
    <source>
        <dbReference type="ARBA" id="ARBA00022670"/>
    </source>
</evidence>